<comment type="subcellular location">
    <subcellularLocation>
        <location evidence="1">Cytoplasm</location>
    </subcellularLocation>
</comment>
<gene>
    <name evidence="5" type="primary">ptsH</name>
    <name evidence="5" type="ORF">GCM10008959_17730</name>
</gene>
<dbReference type="CDD" id="cd00367">
    <property type="entry name" value="PTS-HPr_like"/>
    <property type="match status" value="1"/>
</dbReference>
<dbReference type="InterPro" id="IPR035895">
    <property type="entry name" value="HPr-like_sf"/>
</dbReference>
<dbReference type="InterPro" id="IPR001020">
    <property type="entry name" value="PTS_HPr_His_P_site"/>
</dbReference>
<dbReference type="EMBL" id="BMQM01000009">
    <property type="protein sequence ID" value="GGR56427.1"/>
    <property type="molecule type" value="Genomic_DNA"/>
</dbReference>
<dbReference type="RefSeq" id="WP_189064619.1">
    <property type="nucleotide sequence ID" value="NZ_BMQM01000009.1"/>
</dbReference>
<evidence type="ECO:0000256" key="3">
    <source>
        <dbReference type="ARBA" id="ARBA00022683"/>
    </source>
</evidence>
<evidence type="ECO:0000256" key="2">
    <source>
        <dbReference type="ARBA" id="ARBA00022490"/>
    </source>
</evidence>
<dbReference type="InterPro" id="IPR050399">
    <property type="entry name" value="HPr"/>
</dbReference>
<keyword evidence="6" id="KW-1185">Reference proteome</keyword>
<dbReference type="PRINTS" id="PR00107">
    <property type="entry name" value="PHOSPHOCPHPR"/>
</dbReference>
<dbReference type="PANTHER" id="PTHR33705">
    <property type="entry name" value="PHOSPHOCARRIER PROTEIN HPR"/>
    <property type="match status" value="1"/>
</dbReference>
<dbReference type="Gene3D" id="3.30.1340.10">
    <property type="entry name" value="HPr-like"/>
    <property type="match status" value="1"/>
</dbReference>
<proteinExistence type="predicted"/>
<comment type="caution">
    <text evidence="5">The sequence shown here is derived from an EMBL/GenBank/DDBJ whole genome shotgun (WGS) entry which is preliminary data.</text>
</comment>
<keyword evidence="3" id="KW-0598">Phosphotransferase system</keyword>
<dbReference type="Proteomes" id="UP000634308">
    <property type="component" value="Unassembled WGS sequence"/>
</dbReference>
<evidence type="ECO:0000259" key="4">
    <source>
        <dbReference type="PROSITE" id="PS51350"/>
    </source>
</evidence>
<dbReference type="InterPro" id="IPR002114">
    <property type="entry name" value="PTS_HPr_Ser_P_site"/>
</dbReference>
<protein>
    <submittedName>
        <fullName evidence="5">Phosphocarrier protein HPr</fullName>
    </submittedName>
</protein>
<dbReference type="SUPFAM" id="SSF55594">
    <property type="entry name" value="HPr-like"/>
    <property type="match status" value="1"/>
</dbReference>
<evidence type="ECO:0000256" key="1">
    <source>
        <dbReference type="ARBA" id="ARBA00004496"/>
    </source>
</evidence>
<keyword evidence="2" id="KW-0963">Cytoplasm</keyword>
<reference evidence="6" key="1">
    <citation type="journal article" date="2019" name="Int. J. Syst. Evol. Microbiol.">
        <title>The Global Catalogue of Microorganisms (GCM) 10K type strain sequencing project: providing services to taxonomists for standard genome sequencing and annotation.</title>
        <authorList>
            <consortium name="The Broad Institute Genomics Platform"/>
            <consortium name="The Broad Institute Genome Sequencing Center for Infectious Disease"/>
            <person name="Wu L."/>
            <person name="Ma J."/>
        </authorList>
    </citation>
    <scope>NUCLEOTIDE SEQUENCE [LARGE SCALE GENOMIC DNA]</scope>
    <source>
        <strain evidence="6">JCM 31404</strain>
    </source>
</reference>
<dbReference type="Pfam" id="PF00381">
    <property type="entry name" value="PTS-HPr"/>
    <property type="match status" value="1"/>
</dbReference>
<dbReference type="InterPro" id="IPR000032">
    <property type="entry name" value="HPr-like"/>
</dbReference>
<dbReference type="PROSITE" id="PS00589">
    <property type="entry name" value="PTS_HPR_SER"/>
    <property type="match status" value="1"/>
</dbReference>
<evidence type="ECO:0000313" key="6">
    <source>
        <dbReference type="Proteomes" id="UP000634308"/>
    </source>
</evidence>
<organism evidence="5 6">
    <name type="scientific">Deinococcus seoulensis</name>
    <dbReference type="NCBI Taxonomy" id="1837379"/>
    <lineage>
        <taxon>Bacteria</taxon>
        <taxon>Thermotogati</taxon>
        <taxon>Deinococcota</taxon>
        <taxon>Deinococci</taxon>
        <taxon>Deinococcales</taxon>
        <taxon>Deinococcaceae</taxon>
        <taxon>Deinococcus</taxon>
    </lineage>
</organism>
<sequence length="93" mass="9605">MEQPTEQNFIVTAEHGLHARPAAQLVQVAAPFASAIELVTADKAVNLKSMMSVMGVGLASGASFSVRATGDDAQAAVDAIAARLEEQGLARRA</sequence>
<accession>A0ABQ2RQS6</accession>
<dbReference type="PROSITE" id="PS00369">
    <property type="entry name" value="PTS_HPR_HIS"/>
    <property type="match status" value="1"/>
</dbReference>
<dbReference type="PROSITE" id="PS51350">
    <property type="entry name" value="PTS_HPR_DOM"/>
    <property type="match status" value="1"/>
</dbReference>
<dbReference type="NCBIfam" id="TIGR01003">
    <property type="entry name" value="PTS_HPr_family"/>
    <property type="match status" value="1"/>
</dbReference>
<evidence type="ECO:0000313" key="5">
    <source>
        <dbReference type="EMBL" id="GGR56427.1"/>
    </source>
</evidence>
<feature type="domain" description="HPr" evidence="4">
    <location>
        <begin position="4"/>
        <end position="93"/>
    </location>
</feature>
<dbReference type="PANTHER" id="PTHR33705:SF2">
    <property type="entry name" value="PHOSPHOCARRIER PROTEIN NPR"/>
    <property type="match status" value="1"/>
</dbReference>
<name>A0ABQ2RQS6_9DEIO</name>